<evidence type="ECO:0000313" key="3">
    <source>
        <dbReference type="EMBL" id="SHI91551.1"/>
    </source>
</evidence>
<protein>
    <submittedName>
        <fullName evidence="3">Cell division protein FtsN</fullName>
    </submittedName>
</protein>
<accession>A0A1M6F1L9</accession>
<dbReference type="InterPro" id="IPR036680">
    <property type="entry name" value="SPOR-like_sf"/>
</dbReference>
<evidence type="ECO:0000259" key="2">
    <source>
        <dbReference type="PROSITE" id="PS51724"/>
    </source>
</evidence>
<dbReference type="OrthoDB" id="7063246at2"/>
<dbReference type="Gene3D" id="3.30.70.1070">
    <property type="entry name" value="Sporulation related repeat"/>
    <property type="match status" value="1"/>
</dbReference>
<gene>
    <name evidence="3" type="ORF">SAMN02745165_01122</name>
</gene>
<feature type="domain" description="SPOR" evidence="2">
    <location>
        <begin position="170"/>
        <end position="250"/>
    </location>
</feature>
<dbReference type="STRING" id="1122189.SAMN02745165_01122"/>
<dbReference type="GO" id="GO:0032153">
    <property type="term" value="C:cell division site"/>
    <property type="evidence" value="ECO:0007669"/>
    <property type="project" value="TreeGrafter"/>
</dbReference>
<dbReference type="GO" id="GO:0032506">
    <property type="term" value="P:cytokinetic process"/>
    <property type="evidence" value="ECO:0007669"/>
    <property type="project" value="TreeGrafter"/>
</dbReference>
<organism evidence="3 4">
    <name type="scientific">Malonomonas rubra DSM 5091</name>
    <dbReference type="NCBI Taxonomy" id="1122189"/>
    <lineage>
        <taxon>Bacteria</taxon>
        <taxon>Pseudomonadati</taxon>
        <taxon>Thermodesulfobacteriota</taxon>
        <taxon>Desulfuromonadia</taxon>
        <taxon>Desulfuromonadales</taxon>
        <taxon>Geopsychrobacteraceae</taxon>
        <taxon>Malonomonas</taxon>
    </lineage>
</organism>
<keyword evidence="4" id="KW-1185">Reference proteome</keyword>
<dbReference type="Pfam" id="PF05036">
    <property type="entry name" value="SPOR"/>
    <property type="match status" value="1"/>
</dbReference>
<proteinExistence type="predicted"/>
<dbReference type="InterPro" id="IPR052521">
    <property type="entry name" value="Cell_div_SPOR-domain"/>
</dbReference>
<keyword evidence="3" id="KW-0132">Cell division</keyword>
<evidence type="ECO:0000256" key="1">
    <source>
        <dbReference type="SAM" id="MobiDB-lite"/>
    </source>
</evidence>
<dbReference type="AlphaFoldDB" id="A0A1M6F1L9"/>
<dbReference type="EMBL" id="FQZT01000003">
    <property type="protein sequence ID" value="SHI91551.1"/>
    <property type="molecule type" value="Genomic_DNA"/>
</dbReference>
<sequence>MNATTKTRTQRRMEKKQTLILLVLVLAVSLASFFLGAVVGRQGAERELAQKQQAAERILVTPAPSSTAQPAPQVVEEEIAEEATEQATAVEAQDETKLTFYDNLAKEEKVPLGSGINLPPEEKVEQKTTTKPPIPLPEKPIVKKELPVESPAAPTKTEPVEVASAVMPKVDPKGTYAVQVGSFNAAGDAGAFKKRLLAKGFPAFVVEADLGAKGLWYRVRIGPYSDAASAKTVQKLAEEKEQIKGFISRQ</sequence>
<dbReference type="GO" id="GO:0042834">
    <property type="term" value="F:peptidoglycan binding"/>
    <property type="evidence" value="ECO:0007669"/>
    <property type="project" value="InterPro"/>
</dbReference>
<dbReference type="Proteomes" id="UP000184171">
    <property type="component" value="Unassembled WGS sequence"/>
</dbReference>
<dbReference type="PANTHER" id="PTHR38687">
    <property type="entry name" value="CELL DIVISION PROTEIN DEDD-RELATED"/>
    <property type="match status" value="1"/>
</dbReference>
<dbReference type="GO" id="GO:0030428">
    <property type="term" value="C:cell septum"/>
    <property type="evidence" value="ECO:0007669"/>
    <property type="project" value="TreeGrafter"/>
</dbReference>
<reference evidence="3 4" key="1">
    <citation type="submission" date="2016-11" db="EMBL/GenBank/DDBJ databases">
        <authorList>
            <person name="Jaros S."/>
            <person name="Januszkiewicz K."/>
            <person name="Wedrychowicz H."/>
        </authorList>
    </citation>
    <scope>NUCLEOTIDE SEQUENCE [LARGE SCALE GENOMIC DNA]</scope>
    <source>
        <strain evidence="3 4">DSM 5091</strain>
    </source>
</reference>
<dbReference type="InterPro" id="IPR007730">
    <property type="entry name" value="SPOR-like_dom"/>
</dbReference>
<name>A0A1M6F1L9_MALRU</name>
<dbReference type="SUPFAM" id="SSF110997">
    <property type="entry name" value="Sporulation related repeat"/>
    <property type="match status" value="1"/>
</dbReference>
<dbReference type="PROSITE" id="PS51724">
    <property type="entry name" value="SPOR"/>
    <property type="match status" value="1"/>
</dbReference>
<evidence type="ECO:0000313" key="4">
    <source>
        <dbReference type="Proteomes" id="UP000184171"/>
    </source>
</evidence>
<dbReference type="RefSeq" id="WP_072906546.1">
    <property type="nucleotide sequence ID" value="NZ_FQZT01000003.1"/>
</dbReference>
<feature type="region of interest" description="Disordered" evidence="1">
    <location>
        <begin position="111"/>
        <end position="138"/>
    </location>
</feature>
<keyword evidence="3" id="KW-0131">Cell cycle</keyword>
<dbReference type="PANTHER" id="PTHR38687:SF1">
    <property type="entry name" value="CELL DIVISION PROTEIN DEDD"/>
    <property type="match status" value="1"/>
</dbReference>